<dbReference type="InterPro" id="IPR002725">
    <property type="entry name" value="YgjP-like_metallopeptidase"/>
</dbReference>
<organism evidence="3 4">
    <name type="scientific">Arsenicicoccus piscis</name>
    <dbReference type="NCBI Taxonomy" id="673954"/>
    <lineage>
        <taxon>Bacteria</taxon>
        <taxon>Bacillati</taxon>
        <taxon>Actinomycetota</taxon>
        <taxon>Actinomycetes</taxon>
        <taxon>Micrococcales</taxon>
        <taxon>Intrasporangiaceae</taxon>
        <taxon>Arsenicicoccus</taxon>
    </lineage>
</organism>
<dbReference type="PANTHER" id="PTHR30399:SF1">
    <property type="entry name" value="UTP PYROPHOSPHATASE"/>
    <property type="match status" value="1"/>
</dbReference>
<comment type="caution">
    <text evidence="3">The sequence shown here is derived from an EMBL/GenBank/DDBJ whole genome shotgun (WGS) entry which is preliminary data.</text>
</comment>
<dbReference type="Proteomes" id="UP001157109">
    <property type="component" value="Unassembled WGS sequence"/>
</dbReference>
<gene>
    <name evidence="3" type="ORF">GCM10025862_05130</name>
</gene>
<keyword evidence="3" id="KW-0378">Hydrolase</keyword>
<sequence length="200" mass="22435">MDGGEQEEQPQVEVRRSARRKRTVSAYEEGGRTIVLIPDRFTAAEEAQWVSQMLGRLAARRHRTPRGDQELQERARELSRLHLGGLAKPTSVTWVGNQTTRWGSCTPASGTIRISTRLQQMPSWVLDYVLVHELAHLLAPGHGKDFWALVRSYPRTERARGYLEGFVHAERGSSRPTTSRRARGSRTTSRTAEPAPAPAS</sequence>
<keyword evidence="4" id="KW-1185">Reference proteome</keyword>
<feature type="region of interest" description="Disordered" evidence="1">
    <location>
        <begin position="168"/>
        <end position="200"/>
    </location>
</feature>
<dbReference type="CDD" id="cd07344">
    <property type="entry name" value="M48_yhfN_like"/>
    <property type="match status" value="1"/>
</dbReference>
<evidence type="ECO:0000259" key="2">
    <source>
        <dbReference type="Pfam" id="PF01863"/>
    </source>
</evidence>
<dbReference type="Gene3D" id="3.30.2010.10">
    <property type="entry name" value="Metalloproteases ('zincins'), catalytic domain"/>
    <property type="match status" value="1"/>
</dbReference>
<dbReference type="Pfam" id="PF01863">
    <property type="entry name" value="YgjP-like"/>
    <property type="match status" value="1"/>
</dbReference>
<evidence type="ECO:0000313" key="3">
    <source>
        <dbReference type="EMBL" id="GMA18492.1"/>
    </source>
</evidence>
<protein>
    <submittedName>
        <fullName evidence="3">Metal-dependent hydrolase</fullName>
    </submittedName>
</protein>
<feature type="region of interest" description="Disordered" evidence="1">
    <location>
        <begin position="1"/>
        <end position="21"/>
    </location>
</feature>
<evidence type="ECO:0000256" key="1">
    <source>
        <dbReference type="SAM" id="MobiDB-lite"/>
    </source>
</evidence>
<feature type="domain" description="YgjP-like metallopeptidase" evidence="2">
    <location>
        <begin position="94"/>
        <end position="163"/>
    </location>
</feature>
<name>A0ABQ6HJD2_9MICO</name>
<dbReference type="PANTHER" id="PTHR30399">
    <property type="entry name" value="UNCHARACTERIZED PROTEIN YGJP"/>
    <property type="match status" value="1"/>
</dbReference>
<dbReference type="InterPro" id="IPR053136">
    <property type="entry name" value="UTP_pyrophosphatase-like"/>
</dbReference>
<accession>A0ABQ6HJD2</accession>
<reference evidence="4" key="1">
    <citation type="journal article" date="2019" name="Int. J. Syst. Evol. Microbiol.">
        <title>The Global Catalogue of Microorganisms (GCM) 10K type strain sequencing project: providing services to taxonomists for standard genome sequencing and annotation.</title>
        <authorList>
            <consortium name="The Broad Institute Genomics Platform"/>
            <consortium name="The Broad Institute Genome Sequencing Center for Infectious Disease"/>
            <person name="Wu L."/>
            <person name="Ma J."/>
        </authorList>
    </citation>
    <scope>NUCLEOTIDE SEQUENCE [LARGE SCALE GENOMIC DNA]</scope>
    <source>
        <strain evidence="4">NBRC 105830</strain>
    </source>
</reference>
<dbReference type="GO" id="GO:0016787">
    <property type="term" value="F:hydrolase activity"/>
    <property type="evidence" value="ECO:0007669"/>
    <property type="project" value="UniProtKB-KW"/>
</dbReference>
<evidence type="ECO:0000313" key="4">
    <source>
        <dbReference type="Proteomes" id="UP001157109"/>
    </source>
</evidence>
<dbReference type="EMBL" id="BSUJ01000001">
    <property type="protein sequence ID" value="GMA18492.1"/>
    <property type="molecule type" value="Genomic_DNA"/>
</dbReference>
<proteinExistence type="predicted"/>
<dbReference type="RefSeq" id="WP_284283538.1">
    <property type="nucleotide sequence ID" value="NZ_BSUJ01000001.1"/>
</dbReference>
<feature type="compositionally biased region" description="Acidic residues" evidence="1">
    <location>
        <begin position="1"/>
        <end position="10"/>
    </location>
</feature>